<dbReference type="GO" id="GO:0000977">
    <property type="term" value="F:RNA polymerase II transcription regulatory region sequence-specific DNA binding"/>
    <property type="evidence" value="ECO:0007669"/>
    <property type="project" value="TreeGrafter"/>
</dbReference>
<organism evidence="8 9">
    <name type="scientific">Atractosteus spatula</name>
    <name type="common">Alligator gar</name>
    <name type="synonym">Lepisosteus spatula</name>
    <dbReference type="NCBI Taxonomy" id="7917"/>
    <lineage>
        <taxon>Eukaryota</taxon>
        <taxon>Metazoa</taxon>
        <taxon>Chordata</taxon>
        <taxon>Craniata</taxon>
        <taxon>Vertebrata</taxon>
        <taxon>Euteleostomi</taxon>
        <taxon>Actinopterygii</taxon>
        <taxon>Neopterygii</taxon>
        <taxon>Holostei</taxon>
        <taxon>Semionotiformes</taxon>
        <taxon>Lepisosteidae</taxon>
        <taxon>Atractosteus</taxon>
    </lineage>
</organism>
<dbReference type="GO" id="GO:0008270">
    <property type="term" value="F:zinc ion binding"/>
    <property type="evidence" value="ECO:0007669"/>
    <property type="project" value="UniProtKB-KW"/>
</dbReference>
<keyword evidence="2" id="KW-0677">Repeat</keyword>
<evidence type="ECO:0000313" key="8">
    <source>
        <dbReference type="EMBL" id="MBN3313763.1"/>
    </source>
</evidence>
<evidence type="ECO:0000256" key="4">
    <source>
        <dbReference type="ARBA" id="ARBA00022833"/>
    </source>
</evidence>
<dbReference type="PANTHER" id="PTHR24379">
    <property type="entry name" value="KRAB AND ZINC FINGER DOMAIN-CONTAINING"/>
    <property type="match status" value="1"/>
</dbReference>
<dbReference type="AlphaFoldDB" id="A0A8J7T7P0"/>
<dbReference type="InterPro" id="IPR013087">
    <property type="entry name" value="Znf_C2H2_type"/>
</dbReference>
<dbReference type="SUPFAM" id="SSF57667">
    <property type="entry name" value="beta-beta-alpha zinc fingers"/>
    <property type="match status" value="1"/>
</dbReference>
<gene>
    <name evidence="8" type="primary">Zfp62</name>
    <name evidence="8" type="ORF">GTO95_0015300</name>
</gene>
<comment type="caution">
    <text evidence="8">The sequence shown here is derived from an EMBL/GenBank/DDBJ whole genome shotgun (WGS) entry which is preliminary data.</text>
</comment>
<keyword evidence="1" id="KW-0479">Metal-binding</keyword>
<feature type="region of interest" description="Disordered" evidence="6">
    <location>
        <begin position="1"/>
        <end position="134"/>
    </location>
</feature>
<keyword evidence="4" id="KW-0862">Zinc</keyword>
<evidence type="ECO:0000256" key="3">
    <source>
        <dbReference type="ARBA" id="ARBA00022771"/>
    </source>
</evidence>
<dbReference type="Gene3D" id="3.30.160.60">
    <property type="entry name" value="Classic Zinc Finger"/>
    <property type="match status" value="2"/>
</dbReference>
<feature type="compositionally biased region" description="Acidic residues" evidence="6">
    <location>
        <begin position="18"/>
        <end position="27"/>
    </location>
</feature>
<reference evidence="8" key="1">
    <citation type="journal article" date="2021" name="Cell">
        <title>Tracing the genetic footprints of vertebrate landing in non-teleost ray-finned fishes.</title>
        <authorList>
            <person name="Bi X."/>
            <person name="Wang K."/>
            <person name="Yang L."/>
            <person name="Pan H."/>
            <person name="Jiang H."/>
            <person name="Wei Q."/>
            <person name="Fang M."/>
            <person name="Yu H."/>
            <person name="Zhu C."/>
            <person name="Cai Y."/>
            <person name="He Y."/>
            <person name="Gan X."/>
            <person name="Zeng H."/>
            <person name="Yu D."/>
            <person name="Zhu Y."/>
            <person name="Jiang H."/>
            <person name="Qiu Q."/>
            <person name="Yang H."/>
            <person name="Zhang Y.E."/>
            <person name="Wang W."/>
            <person name="Zhu M."/>
            <person name="He S."/>
            <person name="Zhang G."/>
        </authorList>
    </citation>
    <scope>NUCLEOTIDE SEQUENCE</scope>
    <source>
        <strain evidence="8">Allg_001</strain>
    </source>
</reference>
<feature type="domain" description="C2H2-type" evidence="7">
    <location>
        <begin position="195"/>
        <end position="222"/>
    </location>
</feature>
<sequence length="311" mass="34425">MHAKHPPGCSAPPALLFAEEEEEEEGEVLQVQIKEEPPEEEEDTPLGTGPAHSCRESSGHPWSPCSSPRSDDQYPDPVPSSGERGGERGTEEEEEEVLRVQIKEEPLEEERDSREAPGERDSQLLPPSTDPSPRLPFLCPLCGEGFDRPAAMATHRRRLHPRGPWRHACADCGQVCHSQEALLIHRRLHTEERPYLCQLCGNTFKRASGLQRHKSVHTRPPPPPPPEARPAPSLLNQPPLLAPPSCADPDGAADGGARGLSWRCQLCHIAFSDRKTRERHMSAKHPLLQAPPPRLPGNTAPRDRPPKTDPH</sequence>
<evidence type="ECO:0000256" key="5">
    <source>
        <dbReference type="PROSITE-ProRule" id="PRU00042"/>
    </source>
</evidence>
<dbReference type="InterPro" id="IPR036236">
    <property type="entry name" value="Znf_C2H2_sf"/>
</dbReference>
<accession>A0A8J7T7P0</accession>
<dbReference type="Pfam" id="PF00096">
    <property type="entry name" value="zf-C2H2"/>
    <property type="match status" value="2"/>
</dbReference>
<feature type="non-terminal residue" evidence="8">
    <location>
        <position position="1"/>
    </location>
</feature>
<dbReference type="SMART" id="SM00355">
    <property type="entry name" value="ZnF_C2H2"/>
    <property type="match status" value="4"/>
</dbReference>
<dbReference type="Proteomes" id="UP000736164">
    <property type="component" value="Unassembled WGS sequence"/>
</dbReference>
<evidence type="ECO:0000256" key="6">
    <source>
        <dbReference type="SAM" id="MobiDB-lite"/>
    </source>
</evidence>
<feature type="compositionally biased region" description="Basic and acidic residues" evidence="6">
    <location>
        <begin position="97"/>
        <end position="122"/>
    </location>
</feature>
<feature type="domain" description="C2H2-type" evidence="7">
    <location>
        <begin position="137"/>
        <end position="160"/>
    </location>
</feature>
<keyword evidence="3 5" id="KW-0863">Zinc-finger</keyword>
<feature type="region of interest" description="Disordered" evidence="6">
    <location>
        <begin position="275"/>
        <end position="311"/>
    </location>
</feature>
<feature type="compositionally biased region" description="Basic and acidic residues" evidence="6">
    <location>
        <begin position="301"/>
        <end position="311"/>
    </location>
</feature>
<keyword evidence="9" id="KW-1185">Reference proteome</keyword>
<feature type="region of interest" description="Disordered" evidence="6">
    <location>
        <begin position="210"/>
        <end position="254"/>
    </location>
</feature>
<feature type="compositionally biased region" description="Pro residues" evidence="6">
    <location>
        <begin position="219"/>
        <end position="229"/>
    </location>
</feature>
<feature type="non-terminal residue" evidence="8">
    <location>
        <position position="311"/>
    </location>
</feature>
<dbReference type="PROSITE" id="PS50157">
    <property type="entry name" value="ZINC_FINGER_C2H2_2"/>
    <property type="match status" value="3"/>
</dbReference>
<evidence type="ECO:0000256" key="2">
    <source>
        <dbReference type="ARBA" id="ARBA00022737"/>
    </source>
</evidence>
<dbReference type="EMBL" id="JAAWVO010012884">
    <property type="protein sequence ID" value="MBN3313763.1"/>
    <property type="molecule type" value="Genomic_DNA"/>
</dbReference>
<dbReference type="PANTHER" id="PTHR24379:SF127">
    <property type="entry name" value="BLOODY FINGERS-RELATED"/>
    <property type="match status" value="1"/>
</dbReference>
<feature type="domain" description="C2H2-type" evidence="7">
    <location>
        <begin position="167"/>
        <end position="194"/>
    </location>
</feature>
<dbReference type="GO" id="GO:0005634">
    <property type="term" value="C:nucleus"/>
    <property type="evidence" value="ECO:0007669"/>
    <property type="project" value="TreeGrafter"/>
</dbReference>
<protein>
    <submittedName>
        <fullName evidence="8">ZFP62 protein</fullName>
    </submittedName>
</protein>
<feature type="compositionally biased region" description="Low complexity" evidence="6">
    <location>
        <begin position="243"/>
        <end position="252"/>
    </location>
</feature>
<dbReference type="FunFam" id="3.30.160.60:FF:000688">
    <property type="entry name" value="zinc finger protein 197 isoform X1"/>
    <property type="match status" value="1"/>
</dbReference>
<dbReference type="PROSITE" id="PS00028">
    <property type="entry name" value="ZINC_FINGER_C2H2_1"/>
    <property type="match status" value="4"/>
</dbReference>
<evidence type="ECO:0000313" key="9">
    <source>
        <dbReference type="Proteomes" id="UP000736164"/>
    </source>
</evidence>
<proteinExistence type="predicted"/>
<evidence type="ECO:0000256" key="1">
    <source>
        <dbReference type="ARBA" id="ARBA00022723"/>
    </source>
</evidence>
<dbReference type="GO" id="GO:0000981">
    <property type="term" value="F:DNA-binding transcription factor activity, RNA polymerase II-specific"/>
    <property type="evidence" value="ECO:0007669"/>
    <property type="project" value="TreeGrafter"/>
</dbReference>
<name>A0A8J7T7P0_ATRSP</name>
<evidence type="ECO:0000259" key="7">
    <source>
        <dbReference type="PROSITE" id="PS50157"/>
    </source>
</evidence>